<keyword evidence="1" id="KW-0812">Transmembrane</keyword>
<dbReference type="Proteomes" id="UP000287651">
    <property type="component" value="Unassembled WGS sequence"/>
</dbReference>
<evidence type="ECO:0000313" key="3">
    <source>
        <dbReference type="Proteomes" id="UP000287651"/>
    </source>
</evidence>
<feature type="transmembrane region" description="Helical" evidence="1">
    <location>
        <begin position="27"/>
        <end position="48"/>
    </location>
</feature>
<protein>
    <submittedName>
        <fullName evidence="2">Uncharacterized protein</fullName>
    </submittedName>
</protein>
<proteinExistence type="predicted"/>
<name>A0A426Y2D8_ENSVE</name>
<keyword evidence="1" id="KW-0472">Membrane</keyword>
<comment type="caution">
    <text evidence="2">The sequence shown here is derived from an EMBL/GenBank/DDBJ whole genome shotgun (WGS) entry which is preliminary data.</text>
</comment>
<dbReference type="AlphaFoldDB" id="A0A426Y2D8"/>
<organism evidence="2 3">
    <name type="scientific">Ensete ventricosum</name>
    <name type="common">Abyssinian banana</name>
    <name type="synonym">Musa ensete</name>
    <dbReference type="NCBI Taxonomy" id="4639"/>
    <lineage>
        <taxon>Eukaryota</taxon>
        <taxon>Viridiplantae</taxon>
        <taxon>Streptophyta</taxon>
        <taxon>Embryophyta</taxon>
        <taxon>Tracheophyta</taxon>
        <taxon>Spermatophyta</taxon>
        <taxon>Magnoliopsida</taxon>
        <taxon>Liliopsida</taxon>
        <taxon>Zingiberales</taxon>
        <taxon>Musaceae</taxon>
        <taxon>Ensete</taxon>
    </lineage>
</organism>
<reference evidence="2 3" key="1">
    <citation type="journal article" date="2014" name="Agronomy (Basel)">
        <title>A Draft Genome Sequence for Ensete ventricosum, the Drought-Tolerant Tree Against Hunger.</title>
        <authorList>
            <person name="Harrison J."/>
            <person name="Moore K.A."/>
            <person name="Paszkiewicz K."/>
            <person name="Jones T."/>
            <person name="Grant M."/>
            <person name="Ambacheew D."/>
            <person name="Muzemil S."/>
            <person name="Studholme D.J."/>
        </authorList>
    </citation>
    <scope>NUCLEOTIDE SEQUENCE [LARGE SCALE GENOMIC DNA]</scope>
</reference>
<gene>
    <name evidence="2" type="ORF">B296_00033117</name>
</gene>
<feature type="transmembrane region" description="Helical" evidence="1">
    <location>
        <begin position="54"/>
        <end position="74"/>
    </location>
</feature>
<accession>A0A426Y2D8</accession>
<evidence type="ECO:0000313" key="2">
    <source>
        <dbReference type="EMBL" id="RRT45939.1"/>
    </source>
</evidence>
<dbReference type="EMBL" id="AMZH03015510">
    <property type="protein sequence ID" value="RRT45939.1"/>
    <property type="molecule type" value="Genomic_DNA"/>
</dbReference>
<sequence>MDEENIDYYVWTVDQIFRDFLGRRAGLIEALTAGPLFLSVFLELLAGLVGLRPFSLFLLVFCYPRVFVLDGGVADFKKVPHEMRSG</sequence>
<keyword evidence="1" id="KW-1133">Transmembrane helix</keyword>
<evidence type="ECO:0000256" key="1">
    <source>
        <dbReference type="SAM" id="Phobius"/>
    </source>
</evidence>